<dbReference type="Pfam" id="PF01248">
    <property type="entry name" value="Ribosomal_L7Ae"/>
    <property type="match status" value="1"/>
</dbReference>
<name>A0A9E7SBK0_9EURY</name>
<dbReference type="GO" id="GO:0001682">
    <property type="term" value="P:tRNA 5'-leader removal"/>
    <property type="evidence" value="ECO:0007669"/>
    <property type="project" value="UniProtKB-UniRule"/>
</dbReference>
<dbReference type="RefSeq" id="WP_055282284.1">
    <property type="nucleotide sequence ID" value="NZ_CP080572.1"/>
</dbReference>
<evidence type="ECO:0000256" key="8">
    <source>
        <dbReference type="ARBA" id="ARBA00023274"/>
    </source>
</evidence>
<evidence type="ECO:0000313" key="11">
    <source>
        <dbReference type="EMBL" id="USG98959.1"/>
    </source>
</evidence>
<dbReference type="PRINTS" id="PR00881">
    <property type="entry name" value="L7ARS6FAMILY"/>
</dbReference>
<dbReference type="GeneID" id="72777721"/>
<comment type="subcellular location">
    <subcellularLocation>
        <location evidence="1 9">Cytoplasm</location>
    </subcellularLocation>
</comment>
<keyword evidence="7 9" id="KW-0689">Ribosomal protein</keyword>
<dbReference type="InterPro" id="IPR004037">
    <property type="entry name" value="Ribosomal_eL8-like_CS"/>
</dbReference>
<organism evidence="11 12">
    <name type="scientific">Thermococcus argininiproducens</name>
    <dbReference type="NCBI Taxonomy" id="2866384"/>
    <lineage>
        <taxon>Archaea</taxon>
        <taxon>Methanobacteriati</taxon>
        <taxon>Methanobacteriota</taxon>
        <taxon>Thermococci</taxon>
        <taxon>Thermococcales</taxon>
        <taxon>Thermococcaceae</taxon>
        <taxon>Thermococcus</taxon>
    </lineage>
</organism>
<dbReference type="GO" id="GO:1990904">
    <property type="term" value="C:ribonucleoprotein complex"/>
    <property type="evidence" value="ECO:0007669"/>
    <property type="project" value="UniProtKB-KW"/>
</dbReference>
<dbReference type="Gene3D" id="3.30.1330.30">
    <property type="match status" value="1"/>
</dbReference>
<keyword evidence="5 9" id="KW-0699">rRNA-binding</keyword>
<evidence type="ECO:0000256" key="2">
    <source>
        <dbReference type="ARBA" id="ARBA00007337"/>
    </source>
</evidence>
<dbReference type="InterPro" id="IPR004038">
    <property type="entry name" value="Ribosomal_eL8/eL30/eS12/Gad45"/>
</dbReference>
<dbReference type="PROSITE" id="PS01082">
    <property type="entry name" value="RIBOSOMAL_L7AE"/>
    <property type="match status" value="1"/>
</dbReference>
<evidence type="ECO:0000256" key="1">
    <source>
        <dbReference type="ARBA" id="ARBA00004496"/>
    </source>
</evidence>
<sequence length="123" mass="13406">MAKPSYVKFEVPKELAEKALEAVEVARDTGRVRKGTNETTKAVERGQAKLVVIAEDVDPEEIVAHLPPLCEEKEIPYIYVPSKKELGAAAGIEVPSASVAIIEPGKARELVEEIAMKVRELAK</sequence>
<keyword evidence="3 9" id="KW-0963">Cytoplasm</keyword>
<dbReference type="InterPro" id="IPR029064">
    <property type="entry name" value="Ribosomal_eL30-like_sf"/>
</dbReference>
<protein>
    <recommendedName>
        <fullName evidence="9">Large ribosomal subunit protein eL8</fullName>
    </recommendedName>
</protein>
<reference evidence="11 12" key="1">
    <citation type="submission" date="2021-08" db="EMBL/GenBank/DDBJ databases">
        <title>Thermococcus onnuriiensis IOH2.</title>
        <authorList>
            <person name="Park Y.-J."/>
        </authorList>
    </citation>
    <scope>NUCLEOTIDE SEQUENCE [LARGE SCALE GENOMIC DNA]</scope>
    <source>
        <strain evidence="11 12">IOH2</strain>
    </source>
</reference>
<dbReference type="GO" id="GO:0019843">
    <property type="term" value="F:rRNA binding"/>
    <property type="evidence" value="ECO:0007669"/>
    <property type="project" value="UniProtKB-KW"/>
</dbReference>
<dbReference type="AlphaFoldDB" id="A0A9E7SBK0"/>
<dbReference type="GO" id="GO:0005840">
    <property type="term" value="C:ribosome"/>
    <property type="evidence" value="ECO:0007669"/>
    <property type="project" value="UniProtKB-KW"/>
</dbReference>
<comment type="similarity">
    <text evidence="2 9">Belongs to the eukaryotic ribosomal protein eL8 family.</text>
</comment>
<dbReference type="KEGG" id="thei:K1720_05205"/>
<keyword evidence="4 9" id="KW-0819">tRNA processing</keyword>
<dbReference type="InterPro" id="IPR050257">
    <property type="entry name" value="eL8/uL1-like"/>
</dbReference>
<dbReference type="Proteomes" id="UP001056425">
    <property type="component" value="Chromosome"/>
</dbReference>
<dbReference type="GO" id="GO:0042254">
    <property type="term" value="P:ribosome biogenesis"/>
    <property type="evidence" value="ECO:0007669"/>
    <property type="project" value="InterPro"/>
</dbReference>
<gene>
    <name evidence="9 11" type="primary">rpl7ae</name>
    <name evidence="11" type="ORF">K1720_05205</name>
</gene>
<dbReference type="GO" id="GO:0004526">
    <property type="term" value="F:ribonuclease P activity"/>
    <property type="evidence" value="ECO:0007669"/>
    <property type="project" value="UniProtKB-UniRule"/>
</dbReference>
<dbReference type="FunFam" id="3.30.1330.30:FF:000020">
    <property type="entry name" value="50S ribosomal protein L7Ae"/>
    <property type="match status" value="1"/>
</dbReference>
<dbReference type="GO" id="GO:0003735">
    <property type="term" value="F:structural constituent of ribosome"/>
    <property type="evidence" value="ECO:0007669"/>
    <property type="project" value="InterPro"/>
</dbReference>
<evidence type="ECO:0000256" key="6">
    <source>
        <dbReference type="ARBA" id="ARBA00022884"/>
    </source>
</evidence>
<evidence type="ECO:0000256" key="3">
    <source>
        <dbReference type="ARBA" id="ARBA00022490"/>
    </source>
</evidence>
<dbReference type="EMBL" id="CP080572">
    <property type="protein sequence ID" value="USG98959.1"/>
    <property type="molecule type" value="Genomic_DNA"/>
</dbReference>
<proteinExistence type="inferred from homology"/>
<evidence type="ECO:0000259" key="10">
    <source>
        <dbReference type="Pfam" id="PF01248"/>
    </source>
</evidence>
<evidence type="ECO:0000256" key="9">
    <source>
        <dbReference type="HAMAP-Rule" id="MF_00326"/>
    </source>
</evidence>
<evidence type="ECO:0000256" key="4">
    <source>
        <dbReference type="ARBA" id="ARBA00022694"/>
    </source>
</evidence>
<dbReference type="NCBIfam" id="TIGR03677">
    <property type="entry name" value="eL8_ribo"/>
    <property type="match status" value="1"/>
</dbReference>
<dbReference type="GO" id="GO:0006412">
    <property type="term" value="P:translation"/>
    <property type="evidence" value="ECO:0007669"/>
    <property type="project" value="UniProtKB-UniRule"/>
</dbReference>
<evidence type="ECO:0000256" key="5">
    <source>
        <dbReference type="ARBA" id="ARBA00022730"/>
    </source>
</evidence>
<dbReference type="InterPro" id="IPR018492">
    <property type="entry name" value="Ribosomal_eL8/Nhp2"/>
</dbReference>
<evidence type="ECO:0000313" key="12">
    <source>
        <dbReference type="Proteomes" id="UP001056425"/>
    </source>
</evidence>
<evidence type="ECO:0000256" key="7">
    <source>
        <dbReference type="ARBA" id="ARBA00022980"/>
    </source>
</evidence>
<dbReference type="HAMAP" id="MF_00326">
    <property type="entry name" value="Ribosomal_eL8"/>
    <property type="match status" value="1"/>
</dbReference>
<dbReference type="PANTHER" id="PTHR23105">
    <property type="entry name" value="RIBOSOMAL PROTEIN L7AE FAMILY MEMBER"/>
    <property type="match status" value="1"/>
</dbReference>
<comment type="subunit">
    <text evidence="9">Part of the 50S ribosomal subunit. Probably part of the RNase P complex.</text>
</comment>
<accession>A0A9E7SBK0</accession>
<dbReference type="GO" id="GO:0005737">
    <property type="term" value="C:cytoplasm"/>
    <property type="evidence" value="ECO:0007669"/>
    <property type="project" value="UniProtKB-SubCell"/>
</dbReference>
<dbReference type="InterPro" id="IPR022481">
    <property type="entry name" value="Ribosomal_eL8_arc"/>
</dbReference>
<keyword evidence="12" id="KW-1185">Reference proteome</keyword>
<feature type="domain" description="Ribosomal protein eL8/eL30/eS12/Gadd45" evidence="10">
    <location>
        <begin position="18"/>
        <end position="110"/>
    </location>
</feature>
<keyword evidence="6 9" id="KW-0694">RNA-binding</keyword>
<dbReference type="SUPFAM" id="SSF55315">
    <property type="entry name" value="L30e-like"/>
    <property type="match status" value="1"/>
</dbReference>
<dbReference type="PRINTS" id="PR00884">
    <property type="entry name" value="RIBOSOMALHS6"/>
</dbReference>
<comment type="function">
    <text evidence="9">Multifunctional RNA-binding protein that recognizes the K-turn motif in ribosomal RNA, the RNA component of RNase P, box H/ACA, box C/D and box C'/D' sRNAs.</text>
</comment>
<keyword evidence="8 9" id="KW-0687">Ribonucleoprotein</keyword>